<dbReference type="GO" id="GO:0030127">
    <property type="term" value="C:COPII vesicle coat"/>
    <property type="evidence" value="ECO:0000318"/>
    <property type="project" value="GO_Central"/>
</dbReference>
<dbReference type="SUPFAM" id="SSF81995">
    <property type="entry name" value="beta-sandwich domain of Sec23/24"/>
    <property type="match status" value="1"/>
</dbReference>
<dbReference type="GeneID" id="10506235"/>
<dbReference type="GO" id="GO:0006886">
    <property type="term" value="P:intracellular protein transport"/>
    <property type="evidence" value="ECO:0007669"/>
    <property type="project" value="InterPro"/>
</dbReference>
<dbReference type="GO" id="GO:0070971">
    <property type="term" value="C:endoplasmic reticulum exit site"/>
    <property type="evidence" value="ECO:0000318"/>
    <property type="project" value="GO_Central"/>
</dbReference>
<comment type="similarity">
    <text evidence="1">Belongs to the SEC23/SEC24 family. SEC24 subfamily.</text>
</comment>
<dbReference type="RefSeq" id="XP_003284541.1">
    <property type="nucleotide sequence ID" value="XM_003284493.1"/>
</dbReference>
<name>F0ZAT5_DICPU</name>
<dbReference type="FunCoup" id="F0ZAT5">
    <property type="interactions" value="44"/>
</dbReference>
<dbReference type="InterPro" id="IPR050550">
    <property type="entry name" value="SEC23_SEC24_subfamily"/>
</dbReference>
<dbReference type="EMBL" id="GL870966">
    <property type="protein sequence ID" value="EGC38976.1"/>
    <property type="molecule type" value="Genomic_DNA"/>
</dbReference>
<feature type="domain" description="Zinc finger Sec23/Sec24-type" evidence="4">
    <location>
        <begin position="47"/>
        <end position="78"/>
    </location>
</feature>
<dbReference type="InterPro" id="IPR036175">
    <property type="entry name" value="Sec23/24_helical_dom_sf"/>
</dbReference>
<dbReference type="InterPro" id="IPR006900">
    <property type="entry name" value="Sec23/24_helical_dom"/>
</dbReference>
<keyword evidence="8" id="KW-1185">Reference proteome</keyword>
<proteinExistence type="inferred from homology"/>
<dbReference type="InParanoid" id="F0ZAT5"/>
<dbReference type="STRING" id="5786.F0ZAT5"/>
<keyword evidence="3" id="KW-0653">Protein transport</keyword>
<dbReference type="PANTHER" id="PTHR13803:SF17">
    <property type="entry name" value="PROTEIN TRANSPORT PROTEIN SEC24"/>
    <property type="match status" value="1"/>
</dbReference>
<evidence type="ECO:0000313" key="7">
    <source>
        <dbReference type="EMBL" id="EGC38976.1"/>
    </source>
</evidence>
<dbReference type="AlphaFoldDB" id="F0ZAT5"/>
<dbReference type="OrthoDB" id="49016at2759"/>
<dbReference type="GO" id="GO:0090110">
    <property type="term" value="P:COPII-coated vesicle cargo loading"/>
    <property type="evidence" value="ECO:0000318"/>
    <property type="project" value="GO_Central"/>
</dbReference>
<dbReference type="GO" id="GO:0008270">
    <property type="term" value="F:zinc ion binding"/>
    <property type="evidence" value="ECO:0000318"/>
    <property type="project" value="GO_Central"/>
</dbReference>
<dbReference type="Pfam" id="PF04810">
    <property type="entry name" value="zf-Sec23_Sec24"/>
    <property type="match status" value="1"/>
</dbReference>
<dbReference type="InterPro" id="IPR036174">
    <property type="entry name" value="Znf_Sec23_Sec24_sf"/>
</dbReference>
<dbReference type="VEuPathDB" id="AmoebaDB:DICPUDRAFT_96735"/>
<evidence type="ECO:0000259" key="5">
    <source>
        <dbReference type="Pfam" id="PF04811"/>
    </source>
</evidence>
<accession>F0ZAT5</accession>
<dbReference type="GO" id="GO:0000149">
    <property type="term" value="F:SNARE binding"/>
    <property type="evidence" value="ECO:0000318"/>
    <property type="project" value="GO_Central"/>
</dbReference>
<evidence type="ECO:0008006" key="9">
    <source>
        <dbReference type="Google" id="ProtNLM"/>
    </source>
</evidence>
<evidence type="ECO:0000259" key="6">
    <source>
        <dbReference type="Pfam" id="PF04815"/>
    </source>
</evidence>
<feature type="domain" description="Sec23/Sec24 helical" evidence="6">
    <location>
        <begin position="528"/>
        <end position="641"/>
    </location>
</feature>
<dbReference type="SUPFAM" id="SSF82919">
    <property type="entry name" value="Zn-finger domain of Sec23/24"/>
    <property type="match status" value="1"/>
</dbReference>
<sequence length="778" mass="88491">MNVKFSTQRFPTNQYVKDGTNSIWGCVVQPLKNTSIQCHENSKNIGRCSKCNAYINSLVVFERVGWVCNLCQTLNPIDYDIGRDGTRSRYATPDRNNLPELSNTSYELFVENNFNNNTTADRNNQVVDGSNEINNLPDSIPYSIIPLIDNPIYIAVVDYSGSKEQDEVITSGLEALVHALPDNALFGLIVFSKKIGIYNLNTSTPLIKFIDSIDQVDDFNFDDIIPLEKFLVNKGKFESNIIRAIHSISQINETVSKKMVPHALSQTIDLLLDYITIEQFKPNVKIGLFLTQYAGEFKLKKGFSSIQDLVNNYGKSEFLKPATNVYRKQSERAVELGAHFDIFAIGDRYFGFDSIKFLCTNTGGQLYRYDKLLPTCSLPQDIFKLVSTSWGFHGLLRVRSSKQFSIDQVYGSILQSQKFENLYHIESCSPFTSVGFEFKFNSLTSRFSPDELPNLQIAFSYSYLPSIEQINQNSPTLGGSGAILGNSGSFMNNNDSNSKTRKIEKRLHIFNISLPISNTAEDLFSSIDLETTISLITQKVIRNSLENGITKAGLMLKQWLHDIFYSYNENVVILSKVTSQVDINFSQMTHLRPLPRYIFALLKSPILRKFTVDLEETIIKKKSDEWIYHQCLFSSLEPRLLHRALYPVLYSYGAPNNLASKYLPLSINTILTSTSNIYLVDSFDSLVVFYNLQPESPQQTQQQLQHQFPPPPESLIRQTISSSKQDRLIVPEIKYLKGKLNETPEFLKYLIEEETNAGEPYYQFLNEIGKQIHENLTS</sequence>
<dbReference type="InterPro" id="IPR036465">
    <property type="entry name" value="vWFA_dom_sf"/>
</dbReference>
<dbReference type="eggNOG" id="KOG1985">
    <property type="taxonomic scope" value="Eukaryota"/>
</dbReference>
<reference evidence="8" key="1">
    <citation type="journal article" date="2011" name="Genome Biol.">
        <title>Comparative genomics of the social amoebae Dictyostelium discoideum and Dictyostelium purpureum.</title>
        <authorList>
            <consortium name="US DOE Joint Genome Institute (JGI-PGF)"/>
            <person name="Sucgang R."/>
            <person name="Kuo A."/>
            <person name="Tian X."/>
            <person name="Salerno W."/>
            <person name="Parikh A."/>
            <person name="Feasley C.L."/>
            <person name="Dalin E."/>
            <person name="Tu H."/>
            <person name="Huang E."/>
            <person name="Barry K."/>
            <person name="Lindquist E."/>
            <person name="Shapiro H."/>
            <person name="Bruce D."/>
            <person name="Schmutz J."/>
            <person name="Salamov A."/>
            <person name="Fey P."/>
            <person name="Gaudet P."/>
            <person name="Anjard C."/>
            <person name="Babu M.M."/>
            <person name="Basu S."/>
            <person name="Bushmanova Y."/>
            <person name="van der Wel H."/>
            <person name="Katoh-Kurasawa M."/>
            <person name="Dinh C."/>
            <person name="Coutinho P.M."/>
            <person name="Saito T."/>
            <person name="Elias M."/>
            <person name="Schaap P."/>
            <person name="Kay R.R."/>
            <person name="Henrissat B."/>
            <person name="Eichinger L."/>
            <person name="Rivero F."/>
            <person name="Putnam N.H."/>
            <person name="West C.M."/>
            <person name="Loomis W.F."/>
            <person name="Chisholm R.L."/>
            <person name="Shaulsky G."/>
            <person name="Strassmann J.E."/>
            <person name="Queller D.C."/>
            <person name="Kuspa A."/>
            <person name="Grigoriev I.V."/>
        </authorList>
    </citation>
    <scope>NUCLEOTIDE SEQUENCE [LARGE SCALE GENOMIC DNA]</scope>
    <source>
        <strain evidence="8">QSDP1</strain>
    </source>
</reference>
<keyword evidence="2" id="KW-0813">Transport</keyword>
<feature type="domain" description="Sec23/Sec24 trunk" evidence="5">
    <location>
        <begin position="150"/>
        <end position="371"/>
    </location>
</feature>
<organism evidence="7 8">
    <name type="scientific">Dictyostelium purpureum</name>
    <name type="common">Slime mold</name>
    <dbReference type="NCBI Taxonomy" id="5786"/>
    <lineage>
        <taxon>Eukaryota</taxon>
        <taxon>Amoebozoa</taxon>
        <taxon>Evosea</taxon>
        <taxon>Eumycetozoa</taxon>
        <taxon>Dictyostelia</taxon>
        <taxon>Dictyosteliales</taxon>
        <taxon>Dictyosteliaceae</taxon>
        <taxon>Dictyostelium</taxon>
    </lineage>
</organism>
<dbReference type="Pfam" id="PF04811">
    <property type="entry name" value="Sec23_trunk"/>
    <property type="match status" value="1"/>
</dbReference>
<dbReference type="PANTHER" id="PTHR13803">
    <property type="entry name" value="SEC24-RELATED PROTEIN"/>
    <property type="match status" value="1"/>
</dbReference>
<gene>
    <name evidence="7" type="ORF">DICPUDRAFT_96735</name>
</gene>
<dbReference type="InterPro" id="IPR006895">
    <property type="entry name" value="Znf_Sec23_Sec24"/>
</dbReference>
<evidence type="ECO:0000313" key="8">
    <source>
        <dbReference type="Proteomes" id="UP000001064"/>
    </source>
</evidence>
<dbReference type="Gene3D" id="3.40.50.410">
    <property type="entry name" value="von Willebrand factor, type A domain"/>
    <property type="match status" value="1"/>
</dbReference>
<dbReference type="Gene3D" id="1.20.120.730">
    <property type="entry name" value="Sec23/Sec24 helical domain"/>
    <property type="match status" value="1"/>
</dbReference>
<evidence type="ECO:0000259" key="4">
    <source>
        <dbReference type="Pfam" id="PF04810"/>
    </source>
</evidence>
<dbReference type="OMA" id="GTAHNIN"/>
<dbReference type="KEGG" id="dpp:DICPUDRAFT_96735"/>
<dbReference type="Gene3D" id="2.30.30.380">
    <property type="entry name" value="Zn-finger domain of Sec23/24"/>
    <property type="match status" value="1"/>
</dbReference>
<dbReference type="Proteomes" id="UP000001064">
    <property type="component" value="Unassembled WGS sequence"/>
</dbReference>
<evidence type="ECO:0000256" key="3">
    <source>
        <dbReference type="ARBA" id="ARBA00022927"/>
    </source>
</evidence>
<dbReference type="InterPro" id="IPR006896">
    <property type="entry name" value="Sec23/24_trunk_dom"/>
</dbReference>
<dbReference type="Pfam" id="PF04815">
    <property type="entry name" value="Sec23_helical"/>
    <property type="match status" value="1"/>
</dbReference>
<dbReference type="SUPFAM" id="SSF53300">
    <property type="entry name" value="vWA-like"/>
    <property type="match status" value="1"/>
</dbReference>
<protein>
    <recommendedName>
        <fullName evidence="9">Protein transport protein SEC23</fullName>
    </recommendedName>
</protein>
<evidence type="ECO:0000256" key="1">
    <source>
        <dbReference type="ARBA" id="ARBA00008334"/>
    </source>
</evidence>
<dbReference type="SUPFAM" id="SSF81811">
    <property type="entry name" value="Helical domain of Sec23/24"/>
    <property type="match status" value="1"/>
</dbReference>
<evidence type="ECO:0000256" key="2">
    <source>
        <dbReference type="ARBA" id="ARBA00022448"/>
    </source>
</evidence>